<evidence type="ECO:0000313" key="1">
    <source>
        <dbReference type="EMBL" id="BAH15187.1"/>
    </source>
</evidence>
<reference evidence="1" key="1">
    <citation type="journal article" date="2009" name="FEMS Microbiol. Lett.">
        <title>Morphological and genetic analysis of three bacteriophages of Serratia marcescens isolated from environmental water.</title>
        <authorList>
            <person name="Matsushita K."/>
            <person name="Uchiyama J."/>
            <person name="Kato S."/>
            <person name="Ujihara T."/>
            <person name="Hoshiba H."/>
            <person name="Sugihara S."/>
            <person name="Muraoka A."/>
            <person name="Wakiguchi H."/>
            <person name="Matsuzaki S."/>
        </authorList>
    </citation>
    <scope>NUCLEOTIDE SEQUENCE</scope>
    <source>
        <strain evidence="1">KSP100</strain>
    </source>
</reference>
<organismHost>
    <name type="scientific">Serratia marcescens</name>
    <dbReference type="NCBI Taxonomy" id="615"/>
</organismHost>
<organism evidence="1">
    <name type="scientific">Serratia phage KSP100</name>
    <name type="common">Serratia marcescens bacteriophage KSP100</name>
    <dbReference type="NCBI Taxonomy" id="552529"/>
    <lineage>
        <taxon>Viruses</taxon>
        <taxon>Duplodnaviria</taxon>
        <taxon>Heunggongvirae</taxon>
        <taxon>Uroviricota</taxon>
        <taxon>Caudoviricetes</taxon>
    </lineage>
</organism>
<accession>B9A7E1</accession>
<protein>
    <submittedName>
        <fullName evidence="1">Uncharacterized protein</fullName>
    </submittedName>
</protein>
<proteinExistence type="predicted"/>
<name>B9A7E1_BPSK1</name>
<sequence>MPASTILNFPIESAEAKKFWASPHISNQAKAIIAFSLNMENAADNLQRYGYKLQWRKRALKAWGKYVNNPSMAGVPYSTGVWWKEM</sequence>
<dbReference type="EMBL" id="AB452992">
    <property type="protein sequence ID" value="BAH15187.1"/>
    <property type="molecule type" value="Genomic_DNA"/>
</dbReference>